<feature type="transmembrane region" description="Helical" evidence="7">
    <location>
        <begin position="348"/>
        <end position="369"/>
    </location>
</feature>
<dbReference type="InterPro" id="IPR007498">
    <property type="entry name" value="PqiA-like"/>
</dbReference>
<evidence type="ECO:0000256" key="7">
    <source>
        <dbReference type="SAM" id="Phobius"/>
    </source>
</evidence>
<feature type="transmembrane region" description="Helical" evidence="7">
    <location>
        <begin position="94"/>
        <end position="119"/>
    </location>
</feature>
<comment type="subcellular location">
    <subcellularLocation>
        <location evidence="1">Cell inner membrane</location>
    </subcellularLocation>
</comment>
<reference evidence="8 9" key="1">
    <citation type="submission" date="2020-07" db="EMBL/GenBank/DDBJ databases">
        <title>Taxonomic revisions and descriptions of new bacterial species based on genomic comparisons in the high-G+C-content subgroup of the family Alcaligenaceae.</title>
        <authorList>
            <person name="Szabo A."/>
            <person name="Felfoldi T."/>
        </authorList>
    </citation>
    <scope>NUCLEOTIDE SEQUENCE [LARGE SCALE GENOMIC DNA]</scope>
    <source>
        <strain evidence="8 9">DSM 25667</strain>
    </source>
</reference>
<keyword evidence="9" id="KW-1185">Reference proteome</keyword>
<dbReference type="InterPro" id="IPR051800">
    <property type="entry name" value="PqiA-PqiB_transport"/>
</dbReference>
<keyword evidence="4 7" id="KW-0812">Transmembrane</keyword>
<evidence type="ECO:0000256" key="6">
    <source>
        <dbReference type="ARBA" id="ARBA00023136"/>
    </source>
</evidence>
<feature type="transmembrane region" description="Helical" evidence="7">
    <location>
        <begin position="140"/>
        <end position="160"/>
    </location>
</feature>
<feature type="transmembrane region" description="Helical" evidence="7">
    <location>
        <begin position="305"/>
        <end position="327"/>
    </location>
</feature>
<evidence type="ECO:0000256" key="5">
    <source>
        <dbReference type="ARBA" id="ARBA00022989"/>
    </source>
</evidence>
<keyword evidence="3" id="KW-0997">Cell inner membrane</keyword>
<gene>
    <name evidence="8" type="ORF">H0A62_13845</name>
</gene>
<name>A0A853H3T7_9BURK</name>
<dbReference type="Pfam" id="PF04403">
    <property type="entry name" value="PqiA"/>
    <property type="match status" value="2"/>
</dbReference>
<protein>
    <submittedName>
        <fullName evidence="8">Paraquat-inducible protein A</fullName>
    </submittedName>
</protein>
<dbReference type="AlphaFoldDB" id="A0A853H3T7"/>
<dbReference type="RefSeq" id="WP_130039835.1">
    <property type="nucleotide sequence ID" value="NZ_JACCEV010000004.1"/>
</dbReference>
<comment type="caution">
    <text evidence="8">The sequence shown here is derived from an EMBL/GenBank/DDBJ whole genome shotgun (WGS) entry which is preliminary data.</text>
</comment>
<accession>A0A853H3T7</accession>
<evidence type="ECO:0000256" key="2">
    <source>
        <dbReference type="ARBA" id="ARBA00022475"/>
    </source>
</evidence>
<feature type="transmembrane region" description="Helical" evidence="7">
    <location>
        <begin position="375"/>
        <end position="401"/>
    </location>
</feature>
<evidence type="ECO:0000256" key="1">
    <source>
        <dbReference type="ARBA" id="ARBA00004533"/>
    </source>
</evidence>
<evidence type="ECO:0000256" key="4">
    <source>
        <dbReference type="ARBA" id="ARBA00022692"/>
    </source>
</evidence>
<sequence length="423" mass="47166">MASRPLIACQHCATLHERVPLAPGATATCVRCGYALYRASTIPLNGWIALVVGALLVFAIANYFPIVTLRIGGLATHASLPGALYLTWEQGHRLLAVMTGMFSFWMPLTQLLFLLWALLAIRARRIPGDFSYGMRLLEFVIHWSMVPVFMLGILVALVKFAGMAKVQLEPGIWGFVVLTFLLTGLSRLTARRLWGFAEDAGLVMQARADLAQTQTHRLASCHACGFVQQLEDVEQAEACRRCGERVHFRKPDQKSRVWALVLAAWIAYIPANVLPVMRIRTAASDSEHTILGGVIELWNYGSWDLALIVFIASVVVPMTKLLALMVLMVQRRWRGPVIQRQRTRLYELVEFIGQWSMLDVFVVILMSAMLDFPGISQVIAGPGAASFGAVVILTMFAAMSYDPRKGWDKQREIHDRSEQASRV</sequence>
<organism evidence="8 9">
    <name type="scientific">Pollutimonas harenae</name>
    <dbReference type="NCBI Taxonomy" id="657015"/>
    <lineage>
        <taxon>Bacteria</taxon>
        <taxon>Pseudomonadati</taxon>
        <taxon>Pseudomonadota</taxon>
        <taxon>Betaproteobacteria</taxon>
        <taxon>Burkholderiales</taxon>
        <taxon>Alcaligenaceae</taxon>
        <taxon>Pollutimonas</taxon>
    </lineage>
</organism>
<evidence type="ECO:0000256" key="3">
    <source>
        <dbReference type="ARBA" id="ARBA00022519"/>
    </source>
</evidence>
<dbReference type="PANTHER" id="PTHR30462">
    <property type="entry name" value="INTERMEMBRANE TRANSPORT PROTEIN PQIB-RELATED"/>
    <property type="match status" value="1"/>
</dbReference>
<keyword evidence="6 7" id="KW-0472">Membrane</keyword>
<evidence type="ECO:0000313" key="8">
    <source>
        <dbReference type="EMBL" id="NYT86690.1"/>
    </source>
</evidence>
<feature type="transmembrane region" description="Helical" evidence="7">
    <location>
        <begin position="257"/>
        <end position="277"/>
    </location>
</feature>
<dbReference type="GO" id="GO:0005886">
    <property type="term" value="C:plasma membrane"/>
    <property type="evidence" value="ECO:0007669"/>
    <property type="project" value="UniProtKB-SubCell"/>
</dbReference>
<feature type="transmembrane region" description="Helical" evidence="7">
    <location>
        <begin position="172"/>
        <end position="190"/>
    </location>
</feature>
<dbReference type="PANTHER" id="PTHR30462:SF3">
    <property type="entry name" value="INTERMEMBRANE TRANSPORT PROTEIN PQIA"/>
    <property type="match status" value="1"/>
</dbReference>
<proteinExistence type="predicted"/>
<dbReference type="EMBL" id="JACCEV010000004">
    <property type="protein sequence ID" value="NYT86690.1"/>
    <property type="molecule type" value="Genomic_DNA"/>
</dbReference>
<dbReference type="Proteomes" id="UP000554144">
    <property type="component" value="Unassembled WGS sequence"/>
</dbReference>
<evidence type="ECO:0000313" key="9">
    <source>
        <dbReference type="Proteomes" id="UP000554144"/>
    </source>
</evidence>
<keyword evidence="2" id="KW-1003">Cell membrane</keyword>
<feature type="transmembrane region" description="Helical" evidence="7">
    <location>
        <begin position="44"/>
        <end position="64"/>
    </location>
</feature>
<dbReference type="OrthoDB" id="9800207at2"/>
<keyword evidence="5 7" id="KW-1133">Transmembrane helix</keyword>